<feature type="compositionally biased region" description="Low complexity" evidence="2">
    <location>
        <begin position="217"/>
        <end position="231"/>
    </location>
</feature>
<evidence type="ECO:0000256" key="1">
    <source>
        <dbReference type="SAM" id="Coils"/>
    </source>
</evidence>
<feature type="region of interest" description="Disordered" evidence="2">
    <location>
        <begin position="762"/>
        <end position="781"/>
    </location>
</feature>
<keyword evidence="1" id="KW-0175">Coiled coil</keyword>
<accession>A0ABR4A5C4</accession>
<dbReference type="Pfam" id="PF18210">
    <property type="entry name" value="Knl1_RWD_C"/>
    <property type="match status" value="1"/>
</dbReference>
<evidence type="ECO:0000313" key="4">
    <source>
        <dbReference type="EMBL" id="KAL2040141.1"/>
    </source>
</evidence>
<reference evidence="4 5" key="1">
    <citation type="submission" date="2024-09" db="EMBL/GenBank/DDBJ databases">
        <title>Rethinking Asexuality: The Enigmatic Case of Functional Sexual Genes in Lepraria (Stereocaulaceae).</title>
        <authorList>
            <person name="Doellman M."/>
            <person name="Sun Y."/>
            <person name="Barcenas-Pena A."/>
            <person name="Lumbsch H.T."/>
            <person name="Grewe F."/>
        </authorList>
    </citation>
    <scope>NUCLEOTIDE SEQUENCE [LARGE SCALE GENOMIC DNA]</scope>
    <source>
        <strain evidence="4 5">Mercado 3170</strain>
    </source>
</reference>
<feature type="compositionally biased region" description="Acidic residues" evidence="2">
    <location>
        <begin position="873"/>
        <end position="882"/>
    </location>
</feature>
<feature type="compositionally biased region" description="Basic and acidic residues" evidence="2">
    <location>
        <begin position="856"/>
        <end position="872"/>
    </location>
</feature>
<feature type="compositionally biased region" description="Polar residues" evidence="2">
    <location>
        <begin position="349"/>
        <end position="359"/>
    </location>
</feature>
<gene>
    <name evidence="4" type="ORF">N7G274_007044</name>
</gene>
<feature type="compositionally biased region" description="Basic and acidic residues" evidence="2">
    <location>
        <begin position="934"/>
        <end position="945"/>
    </location>
</feature>
<proteinExistence type="predicted"/>
<dbReference type="PANTHER" id="PTHR28260:SF1">
    <property type="entry name" value="SPINDLE POLE BODY COMPONENT SPC105"/>
    <property type="match status" value="1"/>
</dbReference>
<comment type="caution">
    <text evidence="4">The sequence shown here is derived from an EMBL/GenBank/DDBJ whole genome shotgun (WGS) entry which is preliminary data.</text>
</comment>
<feature type="region of interest" description="Disordered" evidence="2">
    <location>
        <begin position="338"/>
        <end position="359"/>
    </location>
</feature>
<dbReference type="InterPro" id="IPR040850">
    <property type="entry name" value="Knl1_RWD_C"/>
</dbReference>
<dbReference type="Pfam" id="PF15402">
    <property type="entry name" value="MELT_2"/>
    <property type="match status" value="6"/>
</dbReference>
<feature type="region of interest" description="Disordered" evidence="2">
    <location>
        <begin position="43"/>
        <end position="311"/>
    </location>
</feature>
<feature type="compositionally biased region" description="Basic and acidic residues" evidence="2">
    <location>
        <begin position="995"/>
        <end position="1007"/>
    </location>
</feature>
<feature type="compositionally biased region" description="Polar residues" evidence="2">
    <location>
        <begin position="682"/>
        <end position="697"/>
    </location>
</feature>
<dbReference type="InterPro" id="IPR033338">
    <property type="entry name" value="Spc105/Spc7"/>
</dbReference>
<organism evidence="4 5">
    <name type="scientific">Stereocaulon virgatum</name>
    <dbReference type="NCBI Taxonomy" id="373712"/>
    <lineage>
        <taxon>Eukaryota</taxon>
        <taxon>Fungi</taxon>
        <taxon>Dikarya</taxon>
        <taxon>Ascomycota</taxon>
        <taxon>Pezizomycotina</taxon>
        <taxon>Lecanoromycetes</taxon>
        <taxon>OSLEUM clade</taxon>
        <taxon>Lecanoromycetidae</taxon>
        <taxon>Lecanorales</taxon>
        <taxon>Lecanorineae</taxon>
        <taxon>Stereocaulaceae</taxon>
        <taxon>Stereocaulon</taxon>
    </lineage>
</organism>
<sequence length="1539" mass="168644">MASTQSPKVPRVRQARKSLAHVPSTEISEHKENLTVDSAALSSLTVHGKQTWKKYRSKSLGSEGLDALKEGSGNKQEPNLPLPYKSILKPTIPLSPPKSMPPHHGAGKDSPGKAKGANPPVRSPRKSPAREFTEPLSQGLPNPFKASPSQAASKPQSPTRVAVRTEEEQQAAARERERQELLAHKDARRKSLANRRVSFAPEATLHTWNVVELPEDSTTSSASTNSTRRASGLTANAESPYRSPVPSSDAFEPPSTPPEQVEELQIAASPAHQRDLHQKKRRRSSGIPPMNFNNPEDFSSSPCSGTSDDTNQTFVTADEVDKDSDSSSNVDDLVENETVTGIDGDDNTVHSAGNSTGSSGRLEAALQQAAKQAGTQGIDYDEHGDITMEMADEEVTDAFKPWVKKETYIPQVIGDPSALQDQENLNPFSPAFKANVARRMDEAGDGTMDITQAVGGILPFADASQSSPRRRRRKSITGNRRRSSVARRRSSGDGSALGDETMDLTMAIGGIQQSQEVPVGEGRDGLSADEDEELTMEFTSVVGGVVQQNSRDASSADDQLANNQLLQDANRRESAGSYNNGETMDITFAAGGIIPSITERTGPPENRTEDMDITAAVGTILPDQLSTGKKAEAKLLMEQQMEFGQFSGSPFFGTPLQKRVGVGLSDERALPAHVQAMAPETGSPSFTTSQTRRNASKNLGRPSAISKSPQPTPVKKPNTPSKQLTPQMMRPTTPGKTPPSKNVTMRTASPKKLFKAEIRAEAKKISDSTPRPSNSNPLFRQDMETGAITPNIVLKPHKRRSSGLGIDREGLGSPRVTALLDRRGSIGENAKAFVAQGPAPSGVCFADPQAMEQELDQERAEDQRRESVRGILEDEADNQDLEEDATANLKNMIESLTPQKKKLKGRKSLHVGAAKGLLGKRPAELDDDEGEEDNQNRLKGREGSPVKKVKLPAPPPKTATTGRTTRSTRRSLAETAGNVGTPSRTISPLKTGTSPKDHSRFKDAEARSPAKVQLFEQKLDASAIGGVDVAQEEDRIHLQEFLNMTSIRFMELTTTKRRHTVAPNAILEQSAKKASLGPQDEAQEDAPNELENCVVAGACTVPMLELYQHSCRELKNYISEGRSIVKEIEADTYEENPPLFREYLSAPPDIRSIMDNQFKNVKTHARLLSKAMWYEWRMKLLDGLKEGLLKIGEGMEEDERTLTQQEQILQPVLPELVEKHEHLENMVHIAQAQADELADCDQEELKEARDDLLTLEKDLEAKQQLVEELQIELREKENILGDVVERKQECLEEIKEAEKIRQDCRGWSSKEISVLQANVNALERSSGWTITSVADSALTMTYNRILQLFFTPASFALKDGSQTRSENSPIRLTFIADAHEYRPQPLTTERRFFLQIMRAKLQCLHQSQTSVKDLLNFVSSSWDAASTIIEEAHVLGVSYITEPTITSDEAMAIRSFILLRAMRTKVQVSFETKVCSGEGVAALNIEVKASAKVCYGESLKEKNMADFLQSRIKGVEGLGGWAAAVGELEEKLIARGKKS</sequence>
<name>A0ABR4A5C4_9LECA</name>
<feature type="region of interest" description="Disordered" evidence="2">
    <location>
        <begin position="459"/>
        <end position="499"/>
    </location>
</feature>
<evidence type="ECO:0000259" key="3">
    <source>
        <dbReference type="SMART" id="SM00787"/>
    </source>
</evidence>
<feature type="domain" description="Spc7 kinetochore protein" evidence="3">
    <location>
        <begin position="1024"/>
        <end position="1351"/>
    </location>
</feature>
<dbReference type="SMART" id="SM01315">
    <property type="entry name" value="Spc7_N"/>
    <property type="match status" value="1"/>
</dbReference>
<dbReference type="InterPro" id="IPR013253">
    <property type="entry name" value="Spc7_domain"/>
</dbReference>
<dbReference type="Proteomes" id="UP001590950">
    <property type="component" value="Unassembled WGS sequence"/>
</dbReference>
<evidence type="ECO:0000256" key="2">
    <source>
        <dbReference type="SAM" id="MobiDB-lite"/>
    </source>
</evidence>
<protein>
    <recommendedName>
        <fullName evidence="3">Spc7 kinetochore protein domain-containing protein</fullName>
    </recommendedName>
</protein>
<evidence type="ECO:0000313" key="5">
    <source>
        <dbReference type="Proteomes" id="UP001590950"/>
    </source>
</evidence>
<feature type="coiled-coil region" evidence="1">
    <location>
        <begin position="1238"/>
        <end position="1286"/>
    </location>
</feature>
<dbReference type="PANTHER" id="PTHR28260">
    <property type="entry name" value="SPINDLE POLE BODY COMPONENT SPC105"/>
    <property type="match status" value="1"/>
</dbReference>
<dbReference type="Pfam" id="PF08317">
    <property type="entry name" value="Spc7"/>
    <property type="match status" value="1"/>
</dbReference>
<feature type="compositionally biased region" description="Polar residues" evidence="2">
    <location>
        <begin position="978"/>
        <end position="994"/>
    </location>
</feature>
<feature type="compositionally biased region" description="Polar residues" evidence="2">
    <location>
        <begin position="291"/>
        <end position="311"/>
    </location>
</feature>
<feature type="compositionally biased region" description="Low complexity" evidence="2">
    <location>
        <begin position="145"/>
        <end position="158"/>
    </location>
</feature>
<feature type="region of interest" description="Disordered" evidence="2">
    <location>
        <begin position="675"/>
        <end position="747"/>
    </location>
</feature>
<feature type="compositionally biased region" description="Polar residues" evidence="2">
    <location>
        <begin position="767"/>
        <end position="778"/>
    </location>
</feature>
<dbReference type="SMART" id="SM00787">
    <property type="entry name" value="Spc7"/>
    <property type="match status" value="1"/>
</dbReference>
<feature type="compositionally biased region" description="Basic residues" evidence="2">
    <location>
        <begin position="10"/>
        <end position="19"/>
    </location>
</feature>
<keyword evidence="5" id="KW-1185">Reference proteome</keyword>
<dbReference type="EMBL" id="JBEFKJ010000022">
    <property type="protein sequence ID" value="KAL2040141.1"/>
    <property type="molecule type" value="Genomic_DNA"/>
</dbReference>
<feature type="compositionally biased region" description="Basic and acidic residues" evidence="2">
    <location>
        <begin position="163"/>
        <end position="185"/>
    </location>
</feature>
<feature type="region of interest" description="Disordered" evidence="2">
    <location>
        <begin position="856"/>
        <end position="882"/>
    </location>
</feature>
<feature type="compositionally biased region" description="Basic residues" evidence="2">
    <location>
        <begin position="468"/>
        <end position="489"/>
    </location>
</feature>
<feature type="region of interest" description="Disordered" evidence="2">
    <location>
        <begin position="1"/>
        <end position="31"/>
    </location>
</feature>
<feature type="region of interest" description="Disordered" evidence="2">
    <location>
        <begin position="913"/>
        <end position="1007"/>
    </location>
</feature>